<evidence type="ECO:0008006" key="3">
    <source>
        <dbReference type="Google" id="ProtNLM"/>
    </source>
</evidence>
<dbReference type="SUPFAM" id="SSF54523">
    <property type="entry name" value="Pili subunits"/>
    <property type="match status" value="1"/>
</dbReference>
<dbReference type="InterPro" id="IPR012902">
    <property type="entry name" value="N_methyl_site"/>
</dbReference>
<gene>
    <name evidence="2" type="ORF">S12H4_40487</name>
</gene>
<name>X1SKN2_9ZZZZ</name>
<keyword evidence="1" id="KW-1133">Transmembrane helix</keyword>
<dbReference type="InterPro" id="IPR045584">
    <property type="entry name" value="Pilin-like"/>
</dbReference>
<comment type="caution">
    <text evidence="2">The sequence shown here is derived from an EMBL/GenBank/DDBJ whole genome shotgun (WGS) entry which is preliminary data.</text>
</comment>
<evidence type="ECO:0000313" key="2">
    <source>
        <dbReference type="EMBL" id="GAI93488.1"/>
    </source>
</evidence>
<reference evidence="2" key="1">
    <citation type="journal article" date="2014" name="Front. Microbiol.">
        <title>High frequency of phylogenetically diverse reductive dehalogenase-homologous genes in deep subseafloor sedimentary metagenomes.</title>
        <authorList>
            <person name="Kawai M."/>
            <person name="Futagami T."/>
            <person name="Toyoda A."/>
            <person name="Takaki Y."/>
            <person name="Nishi S."/>
            <person name="Hori S."/>
            <person name="Arai W."/>
            <person name="Tsubouchi T."/>
            <person name="Morono Y."/>
            <person name="Uchiyama I."/>
            <person name="Ito T."/>
            <person name="Fujiyama A."/>
            <person name="Inagaki F."/>
            <person name="Takami H."/>
        </authorList>
    </citation>
    <scope>NUCLEOTIDE SEQUENCE</scope>
    <source>
        <strain evidence="2">Expedition CK06-06</strain>
    </source>
</reference>
<proteinExistence type="predicted"/>
<keyword evidence="1" id="KW-0812">Transmembrane</keyword>
<dbReference type="AlphaFoldDB" id="X1SKN2"/>
<protein>
    <recommendedName>
        <fullName evidence="3">Type II secretion system protein GspG C-terminal domain-containing protein</fullName>
    </recommendedName>
</protein>
<accession>X1SKN2</accession>
<feature type="transmembrane region" description="Helical" evidence="1">
    <location>
        <begin position="12"/>
        <end position="30"/>
    </location>
</feature>
<sequence length="131" mass="14257">MKNKKGFTLIELLVVISIIGVLALMGLRYYSTQQEKAKNAIVKANAGTVQTLIQAELADRNFNDRDETALYIAENAGLHNPFNGVAMNLEGWFPESADTPGQVQITLSDGVFSIQGYGSDGLLPDILTARR</sequence>
<dbReference type="NCBIfam" id="TIGR02532">
    <property type="entry name" value="IV_pilin_GFxxxE"/>
    <property type="match status" value="1"/>
</dbReference>
<organism evidence="2">
    <name type="scientific">marine sediment metagenome</name>
    <dbReference type="NCBI Taxonomy" id="412755"/>
    <lineage>
        <taxon>unclassified sequences</taxon>
        <taxon>metagenomes</taxon>
        <taxon>ecological metagenomes</taxon>
    </lineage>
</organism>
<keyword evidence="1" id="KW-0472">Membrane</keyword>
<evidence type="ECO:0000256" key="1">
    <source>
        <dbReference type="SAM" id="Phobius"/>
    </source>
</evidence>
<dbReference type="Pfam" id="PF07963">
    <property type="entry name" value="N_methyl"/>
    <property type="match status" value="1"/>
</dbReference>
<dbReference type="Gene3D" id="3.30.700.10">
    <property type="entry name" value="Glycoprotein, Type 4 Pilin"/>
    <property type="match status" value="1"/>
</dbReference>
<dbReference type="EMBL" id="BARW01024575">
    <property type="protein sequence ID" value="GAI93488.1"/>
    <property type="molecule type" value="Genomic_DNA"/>
</dbReference>
<dbReference type="PROSITE" id="PS00409">
    <property type="entry name" value="PROKAR_NTER_METHYL"/>
    <property type="match status" value="1"/>
</dbReference>